<dbReference type="InParanoid" id="K1QA96"/>
<dbReference type="HOGENOM" id="CLU_1284402_0_0_1"/>
<accession>K1QA96</accession>
<organism evidence="1">
    <name type="scientific">Magallana gigas</name>
    <name type="common">Pacific oyster</name>
    <name type="synonym">Crassostrea gigas</name>
    <dbReference type="NCBI Taxonomy" id="29159"/>
    <lineage>
        <taxon>Eukaryota</taxon>
        <taxon>Metazoa</taxon>
        <taxon>Spiralia</taxon>
        <taxon>Lophotrochozoa</taxon>
        <taxon>Mollusca</taxon>
        <taxon>Bivalvia</taxon>
        <taxon>Autobranchia</taxon>
        <taxon>Pteriomorphia</taxon>
        <taxon>Ostreida</taxon>
        <taxon>Ostreoidea</taxon>
        <taxon>Ostreidae</taxon>
        <taxon>Magallana</taxon>
    </lineage>
</organism>
<proteinExistence type="predicted"/>
<protein>
    <submittedName>
        <fullName evidence="1">Uncharacterized protein</fullName>
    </submittedName>
</protein>
<evidence type="ECO:0000313" key="1">
    <source>
        <dbReference type="EMBL" id="EKC25780.1"/>
    </source>
</evidence>
<gene>
    <name evidence="1" type="ORF">CGI_10007894</name>
</gene>
<dbReference type="EMBL" id="JH816291">
    <property type="protein sequence ID" value="EKC25780.1"/>
    <property type="molecule type" value="Genomic_DNA"/>
</dbReference>
<reference evidence="1" key="1">
    <citation type="journal article" date="2012" name="Nature">
        <title>The oyster genome reveals stress adaptation and complexity of shell formation.</title>
        <authorList>
            <person name="Zhang G."/>
            <person name="Fang X."/>
            <person name="Guo X."/>
            <person name="Li L."/>
            <person name="Luo R."/>
            <person name="Xu F."/>
            <person name="Yang P."/>
            <person name="Zhang L."/>
            <person name="Wang X."/>
            <person name="Qi H."/>
            <person name="Xiong Z."/>
            <person name="Que H."/>
            <person name="Xie Y."/>
            <person name="Holland P.W."/>
            <person name="Paps J."/>
            <person name="Zhu Y."/>
            <person name="Wu F."/>
            <person name="Chen Y."/>
            <person name="Wang J."/>
            <person name="Peng C."/>
            <person name="Meng J."/>
            <person name="Yang L."/>
            <person name="Liu J."/>
            <person name="Wen B."/>
            <person name="Zhang N."/>
            <person name="Huang Z."/>
            <person name="Zhu Q."/>
            <person name="Feng Y."/>
            <person name="Mount A."/>
            <person name="Hedgecock D."/>
            <person name="Xu Z."/>
            <person name="Liu Y."/>
            <person name="Domazet-Loso T."/>
            <person name="Du Y."/>
            <person name="Sun X."/>
            <person name="Zhang S."/>
            <person name="Liu B."/>
            <person name="Cheng P."/>
            <person name="Jiang X."/>
            <person name="Li J."/>
            <person name="Fan D."/>
            <person name="Wang W."/>
            <person name="Fu W."/>
            <person name="Wang T."/>
            <person name="Wang B."/>
            <person name="Zhang J."/>
            <person name="Peng Z."/>
            <person name="Li Y."/>
            <person name="Li N."/>
            <person name="Wang J."/>
            <person name="Chen M."/>
            <person name="He Y."/>
            <person name="Tan F."/>
            <person name="Song X."/>
            <person name="Zheng Q."/>
            <person name="Huang R."/>
            <person name="Yang H."/>
            <person name="Du X."/>
            <person name="Chen L."/>
            <person name="Yang M."/>
            <person name="Gaffney P.M."/>
            <person name="Wang S."/>
            <person name="Luo L."/>
            <person name="She Z."/>
            <person name="Ming Y."/>
            <person name="Huang W."/>
            <person name="Zhang S."/>
            <person name="Huang B."/>
            <person name="Zhang Y."/>
            <person name="Qu T."/>
            <person name="Ni P."/>
            <person name="Miao G."/>
            <person name="Wang J."/>
            <person name="Wang Q."/>
            <person name="Steinberg C.E."/>
            <person name="Wang H."/>
            <person name="Li N."/>
            <person name="Qian L."/>
            <person name="Zhang G."/>
            <person name="Li Y."/>
            <person name="Yang H."/>
            <person name="Liu X."/>
            <person name="Wang J."/>
            <person name="Yin Y."/>
            <person name="Wang J."/>
        </authorList>
    </citation>
    <scope>NUCLEOTIDE SEQUENCE [LARGE SCALE GENOMIC DNA]</scope>
    <source>
        <strain evidence="1">05x7-T-G4-1.051#20</strain>
    </source>
</reference>
<sequence length="215" mass="24992">MDKLVVLVTTIWSWLWIIQTAVGDYDVSVRLLEYTRDEDCGCDGLSFLGCHECDVYFQICLQPLSPTQGQICQGNNQDYRPMFQIAVHAFDYSSIGGNDNLGVTSYTYRGNRPTVQTVTTTPGNKNMRYAITTVELILIKTYDECHIFICSKWTHHDTEINYHLHSNNHTDNNHYLRNNINNTIYTIDNSHLRKKNQHTYKSHHTVYNNHIQKNN</sequence>
<name>K1QA96_MAGGI</name>
<dbReference type="AlphaFoldDB" id="K1QA96"/>